<protein>
    <submittedName>
        <fullName evidence="2">Uncharacterized protein</fullName>
    </submittedName>
</protein>
<sequence>MKIKYTPNIDYSAHINYRNSRIKIVLWTFTQCQHIRYFTGSTDLTFMNFSFGNRIKLRTYTHHFETFLIEEKWKMKKIK</sequence>
<evidence type="ECO:0000313" key="2">
    <source>
        <dbReference type="WBParaSite" id="Csp11.Scaffold629.g15194.t1"/>
    </source>
</evidence>
<dbReference type="Proteomes" id="UP000095282">
    <property type="component" value="Unplaced"/>
</dbReference>
<proteinExistence type="predicted"/>
<accession>A0A1I7U5Z1</accession>
<evidence type="ECO:0000313" key="1">
    <source>
        <dbReference type="Proteomes" id="UP000095282"/>
    </source>
</evidence>
<dbReference type="AlphaFoldDB" id="A0A1I7U5Z1"/>
<organism evidence="1 2">
    <name type="scientific">Caenorhabditis tropicalis</name>
    <dbReference type="NCBI Taxonomy" id="1561998"/>
    <lineage>
        <taxon>Eukaryota</taxon>
        <taxon>Metazoa</taxon>
        <taxon>Ecdysozoa</taxon>
        <taxon>Nematoda</taxon>
        <taxon>Chromadorea</taxon>
        <taxon>Rhabditida</taxon>
        <taxon>Rhabditina</taxon>
        <taxon>Rhabditomorpha</taxon>
        <taxon>Rhabditoidea</taxon>
        <taxon>Rhabditidae</taxon>
        <taxon>Peloderinae</taxon>
        <taxon>Caenorhabditis</taxon>
    </lineage>
</organism>
<reference evidence="2" key="1">
    <citation type="submission" date="2016-11" db="UniProtKB">
        <authorList>
            <consortium name="WormBaseParasite"/>
        </authorList>
    </citation>
    <scope>IDENTIFICATION</scope>
</reference>
<dbReference type="WBParaSite" id="Csp11.Scaffold629.g15194.t1">
    <property type="protein sequence ID" value="Csp11.Scaffold629.g15194.t1"/>
    <property type="gene ID" value="Csp11.Scaffold629.g15194"/>
</dbReference>
<name>A0A1I7U5Z1_9PELO</name>
<keyword evidence="1" id="KW-1185">Reference proteome</keyword>